<gene>
    <name evidence="8" type="ORF">GLOTRDRAFT_120322</name>
</gene>
<dbReference type="SUPFAM" id="SSF75005">
    <property type="entry name" value="Arabinanase/levansucrase/invertase"/>
    <property type="match status" value="1"/>
</dbReference>
<organism evidence="8 9">
    <name type="scientific">Gloeophyllum trabeum (strain ATCC 11539 / FP-39264 / Madison 617)</name>
    <name type="common">Brown rot fungus</name>
    <dbReference type="NCBI Taxonomy" id="670483"/>
    <lineage>
        <taxon>Eukaryota</taxon>
        <taxon>Fungi</taxon>
        <taxon>Dikarya</taxon>
        <taxon>Basidiomycota</taxon>
        <taxon>Agaricomycotina</taxon>
        <taxon>Agaricomycetes</taxon>
        <taxon>Gloeophyllales</taxon>
        <taxon>Gloeophyllaceae</taxon>
        <taxon>Gloeophyllum</taxon>
    </lineage>
</organism>
<dbReference type="GO" id="GO:0005987">
    <property type="term" value="P:sucrose catabolic process"/>
    <property type="evidence" value="ECO:0007669"/>
    <property type="project" value="TreeGrafter"/>
</dbReference>
<evidence type="ECO:0000256" key="1">
    <source>
        <dbReference type="ARBA" id="ARBA00009902"/>
    </source>
</evidence>
<evidence type="ECO:0000256" key="2">
    <source>
        <dbReference type="ARBA" id="ARBA00022801"/>
    </source>
</evidence>
<keyword evidence="2 4" id="KW-0378">Hydrolase</keyword>
<dbReference type="PANTHER" id="PTHR42800">
    <property type="entry name" value="EXOINULINASE INUD (AFU_ORTHOLOGUE AFUA_5G00480)"/>
    <property type="match status" value="1"/>
</dbReference>
<dbReference type="AlphaFoldDB" id="S7RQK6"/>
<dbReference type="HOGENOM" id="CLU_001528_3_3_1"/>
<evidence type="ECO:0000313" key="8">
    <source>
        <dbReference type="EMBL" id="EPQ56865.1"/>
    </source>
</evidence>
<dbReference type="Gene3D" id="2.115.10.20">
    <property type="entry name" value="Glycosyl hydrolase domain, family 43"/>
    <property type="match status" value="1"/>
</dbReference>
<reference evidence="8 9" key="1">
    <citation type="journal article" date="2012" name="Science">
        <title>The Paleozoic origin of enzymatic lignin decomposition reconstructed from 31 fungal genomes.</title>
        <authorList>
            <person name="Floudas D."/>
            <person name="Binder M."/>
            <person name="Riley R."/>
            <person name="Barry K."/>
            <person name="Blanchette R.A."/>
            <person name="Henrissat B."/>
            <person name="Martinez A.T."/>
            <person name="Otillar R."/>
            <person name="Spatafora J.W."/>
            <person name="Yadav J.S."/>
            <person name="Aerts A."/>
            <person name="Benoit I."/>
            <person name="Boyd A."/>
            <person name="Carlson A."/>
            <person name="Copeland A."/>
            <person name="Coutinho P.M."/>
            <person name="de Vries R.P."/>
            <person name="Ferreira P."/>
            <person name="Findley K."/>
            <person name="Foster B."/>
            <person name="Gaskell J."/>
            <person name="Glotzer D."/>
            <person name="Gorecki P."/>
            <person name="Heitman J."/>
            <person name="Hesse C."/>
            <person name="Hori C."/>
            <person name="Igarashi K."/>
            <person name="Jurgens J.A."/>
            <person name="Kallen N."/>
            <person name="Kersten P."/>
            <person name="Kohler A."/>
            <person name="Kuees U."/>
            <person name="Kumar T.K.A."/>
            <person name="Kuo A."/>
            <person name="LaButti K."/>
            <person name="Larrondo L.F."/>
            <person name="Lindquist E."/>
            <person name="Ling A."/>
            <person name="Lombard V."/>
            <person name="Lucas S."/>
            <person name="Lundell T."/>
            <person name="Martin R."/>
            <person name="McLaughlin D.J."/>
            <person name="Morgenstern I."/>
            <person name="Morin E."/>
            <person name="Murat C."/>
            <person name="Nagy L.G."/>
            <person name="Nolan M."/>
            <person name="Ohm R.A."/>
            <person name="Patyshakuliyeva A."/>
            <person name="Rokas A."/>
            <person name="Ruiz-Duenas F.J."/>
            <person name="Sabat G."/>
            <person name="Salamov A."/>
            <person name="Samejima M."/>
            <person name="Schmutz J."/>
            <person name="Slot J.C."/>
            <person name="St John F."/>
            <person name="Stenlid J."/>
            <person name="Sun H."/>
            <person name="Sun S."/>
            <person name="Syed K."/>
            <person name="Tsang A."/>
            <person name="Wiebenga A."/>
            <person name="Young D."/>
            <person name="Pisabarro A."/>
            <person name="Eastwood D.C."/>
            <person name="Martin F."/>
            <person name="Cullen D."/>
            <person name="Grigoriev I.V."/>
            <person name="Hibbett D.S."/>
        </authorList>
    </citation>
    <scope>NUCLEOTIDE SEQUENCE [LARGE SCALE GENOMIC DNA]</scope>
    <source>
        <strain evidence="8 9">ATCC 11539</strain>
    </source>
</reference>
<dbReference type="CDD" id="cd18622">
    <property type="entry name" value="GH32_Inu-like"/>
    <property type="match status" value="1"/>
</dbReference>
<dbReference type="PANTHER" id="PTHR42800:SF2">
    <property type="entry name" value="INVERTASE-RELATED"/>
    <property type="match status" value="1"/>
</dbReference>
<dbReference type="InterPro" id="IPR013189">
    <property type="entry name" value="Glyco_hydro_32_C"/>
</dbReference>
<accession>S7RQK6</accession>
<dbReference type="InterPro" id="IPR013320">
    <property type="entry name" value="ConA-like_dom_sf"/>
</dbReference>
<feature type="domain" description="Glycosyl hydrolase family 32 N-terminal" evidence="6">
    <location>
        <begin position="41"/>
        <end position="353"/>
    </location>
</feature>
<name>S7RQK6_GLOTA</name>
<dbReference type="GO" id="GO:0000324">
    <property type="term" value="C:fungal-type vacuole"/>
    <property type="evidence" value="ECO:0007669"/>
    <property type="project" value="TreeGrafter"/>
</dbReference>
<evidence type="ECO:0000259" key="6">
    <source>
        <dbReference type="Pfam" id="PF00251"/>
    </source>
</evidence>
<dbReference type="eggNOG" id="KOG0228">
    <property type="taxonomic scope" value="Eukaryota"/>
</dbReference>
<evidence type="ECO:0000259" key="7">
    <source>
        <dbReference type="Pfam" id="PF08244"/>
    </source>
</evidence>
<dbReference type="Gene3D" id="2.60.120.560">
    <property type="entry name" value="Exo-inulinase, domain 1"/>
    <property type="match status" value="1"/>
</dbReference>
<evidence type="ECO:0000256" key="3">
    <source>
        <dbReference type="ARBA" id="ARBA00023295"/>
    </source>
</evidence>
<dbReference type="OMA" id="GTEWRHA"/>
<dbReference type="Pfam" id="PF00251">
    <property type="entry name" value="Glyco_hydro_32N"/>
    <property type="match status" value="1"/>
</dbReference>
<feature type="chain" id="PRO_5004556505" description="Glycoside hydrolase family 32 protein" evidence="5">
    <location>
        <begin position="19"/>
        <end position="538"/>
    </location>
</feature>
<dbReference type="FunFam" id="2.115.10.20:FF:000002">
    <property type="entry name" value="Invertase 2"/>
    <property type="match status" value="1"/>
</dbReference>
<sequence length="538" mass="58384">MWPLTLPLAIGLAALAQASVFAADAEPIPGNYSGQLRPQIHFSPPKEFMNDPNGMFLDAEGTYHLYYQYNPTNLVGGNQTWGHATSKDLFHWINQPIAIHPPNNNSQVYSGSAVIDVNNTSGFFPNQTNGVVAIYTLNSPNLEVQEIAYSLDGGYTFERYEGNPVLDVHSSQFRDPKVLWHAETGKWVMVVAYATDLVIGIYTSPNLKDWTHASNFSRANALGSQYECPNLVALPLINVDGSSSTAYILQISINPGAPLGGSITTYFPGSFNGTHFTPSDSEIRFTDFAKDNYAGQFFYGLPADEKQLSIIWANNWQYAESVPTDEEGWRSAMSLAKANSLRDTGDAGYQLVQELVDLRPVYNSTLANVSTSDNLSTSVDYSSVTSGAVYLDVNITNIVTPAGSLNLTFTSTSGGSLSAGYLLSSGEFWINRGNIHEFANFSNDGFTETFNTTYCVEGSVWRLQAVVDRTLLEVFIDRGKSTATMVFYPADKLDGLTVSAEGLGQDVGVSATVWGLKSAWAEEADASGIVLGNVTSTT</sequence>
<protein>
    <recommendedName>
        <fullName evidence="10">Glycoside hydrolase family 32 protein</fullName>
    </recommendedName>
</protein>
<dbReference type="GeneID" id="19300626"/>
<evidence type="ECO:0000313" key="9">
    <source>
        <dbReference type="Proteomes" id="UP000030669"/>
    </source>
</evidence>
<keyword evidence="9" id="KW-1185">Reference proteome</keyword>
<keyword evidence="5" id="KW-0732">Signal</keyword>
<dbReference type="InterPro" id="IPR001362">
    <property type="entry name" value="Glyco_hydro_32"/>
</dbReference>
<dbReference type="OrthoDB" id="202537at2759"/>
<proteinExistence type="inferred from homology"/>
<dbReference type="PROSITE" id="PS00609">
    <property type="entry name" value="GLYCOSYL_HYDROL_F32"/>
    <property type="match status" value="1"/>
</dbReference>
<comment type="similarity">
    <text evidence="1 4">Belongs to the glycosyl hydrolase 32 family.</text>
</comment>
<keyword evidence="3 4" id="KW-0326">Glycosidase</keyword>
<evidence type="ECO:0000256" key="5">
    <source>
        <dbReference type="SAM" id="SignalP"/>
    </source>
</evidence>
<dbReference type="STRING" id="670483.S7RQK6"/>
<dbReference type="RefSeq" id="XP_007864062.1">
    <property type="nucleotide sequence ID" value="XM_007865871.1"/>
</dbReference>
<dbReference type="Proteomes" id="UP000030669">
    <property type="component" value="Unassembled WGS sequence"/>
</dbReference>
<dbReference type="InterPro" id="IPR013148">
    <property type="entry name" value="Glyco_hydro_32_N"/>
</dbReference>
<dbReference type="InterPro" id="IPR023296">
    <property type="entry name" value="Glyco_hydro_beta-prop_sf"/>
</dbReference>
<feature type="signal peptide" evidence="5">
    <location>
        <begin position="1"/>
        <end position="18"/>
    </location>
</feature>
<dbReference type="SMART" id="SM00640">
    <property type="entry name" value="Glyco_32"/>
    <property type="match status" value="1"/>
</dbReference>
<evidence type="ECO:0000256" key="4">
    <source>
        <dbReference type="RuleBase" id="RU362110"/>
    </source>
</evidence>
<dbReference type="InterPro" id="IPR018053">
    <property type="entry name" value="Glyco_hydro_32_AS"/>
</dbReference>
<dbReference type="GO" id="GO:0004575">
    <property type="term" value="F:sucrose alpha-glucosidase activity"/>
    <property type="evidence" value="ECO:0007669"/>
    <property type="project" value="TreeGrafter"/>
</dbReference>
<dbReference type="EMBL" id="KB469299">
    <property type="protein sequence ID" value="EPQ56865.1"/>
    <property type="molecule type" value="Genomic_DNA"/>
</dbReference>
<feature type="domain" description="Glycosyl hydrolase family 32 C-terminal" evidence="7">
    <location>
        <begin position="370"/>
        <end position="514"/>
    </location>
</feature>
<dbReference type="Pfam" id="PF08244">
    <property type="entry name" value="Glyco_hydro_32C"/>
    <property type="match status" value="1"/>
</dbReference>
<dbReference type="SUPFAM" id="SSF49899">
    <property type="entry name" value="Concanavalin A-like lectins/glucanases"/>
    <property type="match status" value="1"/>
</dbReference>
<evidence type="ECO:0008006" key="10">
    <source>
        <dbReference type="Google" id="ProtNLM"/>
    </source>
</evidence>
<dbReference type="KEGG" id="gtr:GLOTRDRAFT_120322"/>